<accession>A0ABP0NED3</accession>
<dbReference type="EMBL" id="CAXAMN010021585">
    <property type="protein sequence ID" value="CAK9061159.1"/>
    <property type="molecule type" value="Genomic_DNA"/>
</dbReference>
<organism evidence="1 2">
    <name type="scientific">Durusdinium trenchii</name>
    <dbReference type="NCBI Taxonomy" id="1381693"/>
    <lineage>
        <taxon>Eukaryota</taxon>
        <taxon>Sar</taxon>
        <taxon>Alveolata</taxon>
        <taxon>Dinophyceae</taxon>
        <taxon>Suessiales</taxon>
        <taxon>Symbiodiniaceae</taxon>
        <taxon>Durusdinium</taxon>
    </lineage>
</organism>
<comment type="caution">
    <text evidence="1">The sequence shown here is derived from an EMBL/GenBank/DDBJ whole genome shotgun (WGS) entry which is preliminary data.</text>
</comment>
<sequence>MLRCRRLLKSYFLSPGLLEIGGRVSCCEASSFLLENSHRKFFGVIQLIRAQQDLRHVTGHPWKEGHHLSAPSRDPAELTIFLVITLRPIKRRLCALLVQPSFCAPAQSVVELHGS</sequence>
<evidence type="ECO:0000313" key="1">
    <source>
        <dbReference type="EMBL" id="CAK9061159.1"/>
    </source>
</evidence>
<evidence type="ECO:0008006" key="3">
    <source>
        <dbReference type="Google" id="ProtNLM"/>
    </source>
</evidence>
<keyword evidence="2" id="KW-1185">Reference proteome</keyword>
<gene>
    <name evidence="1" type="ORF">CCMP2556_LOCUS30083</name>
</gene>
<reference evidence="1 2" key="1">
    <citation type="submission" date="2024-02" db="EMBL/GenBank/DDBJ databases">
        <authorList>
            <person name="Chen Y."/>
            <person name="Shah S."/>
            <person name="Dougan E. K."/>
            <person name="Thang M."/>
            <person name="Chan C."/>
        </authorList>
    </citation>
    <scope>NUCLEOTIDE SEQUENCE [LARGE SCALE GENOMIC DNA]</scope>
</reference>
<evidence type="ECO:0000313" key="2">
    <source>
        <dbReference type="Proteomes" id="UP001642484"/>
    </source>
</evidence>
<name>A0ABP0NED3_9DINO</name>
<dbReference type="Proteomes" id="UP001642484">
    <property type="component" value="Unassembled WGS sequence"/>
</dbReference>
<protein>
    <recommendedName>
        <fullName evidence="3">Secreted protein</fullName>
    </recommendedName>
</protein>
<proteinExistence type="predicted"/>